<comment type="caution">
    <text evidence="3">The sequence shown here is derived from an EMBL/GenBank/DDBJ whole genome shotgun (WGS) entry which is preliminary data.</text>
</comment>
<proteinExistence type="predicted"/>
<keyword evidence="1" id="KW-0472">Membrane</keyword>
<name>A0AAD2HYV6_9AGAR</name>
<evidence type="ECO:0000256" key="1">
    <source>
        <dbReference type="SAM" id="Phobius"/>
    </source>
</evidence>
<dbReference type="SUPFAM" id="SSF53474">
    <property type="entry name" value="alpha/beta-Hydrolases"/>
    <property type="match status" value="1"/>
</dbReference>
<dbReference type="AlphaFoldDB" id="A0AAD2HYV6"/>
<dbReference type="GO" id="GO:0004622">
    <property type="term" value="F:phosphatidylcholine lysophospholipase activity"/>
    <property type="evidence" value="ECO:0007669"/>
    <property type="project" value="TreeGrafter"/>
</dbReference>
<sequence length="434" mass="47594">MAYLSAARKGATIFGGLYAAAILAVMIPYIQTQCVQVYLLNNTRPHPTLVLWYALHDLFPLNQLVLVLQFLHALKIPLFSDYNTPEKYGLAPNKTANLKISTADGELLGAWFILADQFYHSLPSHSAPPVEHVGAALKARPTVLFFHGNAGTRAFGARIQHYTTFSSRLSANVLAIDYRGYGDSTGTPSEVGLARDARAAWNWLIDNGALASDILIVGHSLGTGVSSLLSAELSDEEIAPKGVVLLSPFSSISKVVETYSMLGIFPLLRPLASIPRATEFLMKRLIHKFDTDKLVPRMKGQIIIAHAGECGSRHPGTGSQDRPTENDWDIPYTHSEALFTAFLDPHLPQMIALPPHLASLSQEQWSEFTSRAAERREAREALVSTTEIPKFGTLHKFNDGKRTVTHVQTLHGGHDYVGIQEGVSDIIGQTFGFF</sequence>
<dbReference type="Pfam" id="PF12697">
    <property type="entry name" value="Abhydrolase_6"/>
    <property type="match status" value="1"/>
</dbReference>
<gene>
    <name evidence="3" type="ORF">MYCIT1_LOCUS37561</name>
</gene>
<feature type="domain" description="AB hydrolase-1" evidence="2">
    <location>
        <begin position="143"/>
        <end position="289"/>
    </location>
</feature>
<dbReference type="InterPro" id="IPR029058">
    <property type="entry name" value="AB_hydrolase_fold"/>
</dbReference>
<dbReference type="GO" id="GO:0006660">
    <property type="term" value="P:phosphatidylserine catabolic process"/>
    <property type="evidence" value="ECO:0007669"/>
    <property type="project" value="TreeGrafter"/>
</dbReference>
<keyword evidence="1" id="KW-0812">Transmembrane</keyword>
<dbReference type="GO" id="GO:0052651">
    <property type="term" value="P:monoacylglycerol catabolic process"/>
    <property type="evidence" value="ECO:0007669"/>
    <property type="project" value="TreeGrafter"/>
</dbReference>
<evidence type="ECO:0000313" key="4">
    <source>
        <dbReference type="Proteomes" id="UP001295794"/>
    </source>
</evidence>
<keyword evidence="4" id="KW-1185">Reference proteome</keyword>
<dbReference type="PANTHER" id="PTHR12277:SF194">
    <property type="entry name" value="FI04476P"/>
    <property type="match status" value="1"/>
</dbReference>
<dbReference type="EMBL" id="CAVNYO010000478">
    <property type="protein sequence ID" value="CAK5284370.1"/>
    <property type="molecule type" value="Genomic_DNA"/>
</dbReference>
<feature type="transmembrane region" description="Helical" evidence="1">
    <location>
        <begin position="12"/>
        <end position="30"/>
    </location>
</feature>
<accession>A0AAD2HYV6</accession>
<dbReference type="PANTHER" id="PTHR12277">
    <property type="entry name" value="ALPHA/BETA HYDROLASE DOMAIN-CONTAINING PROTEIN"/>
    <property type="match status" value="1"/>
</dbReference>
<protein>
    <recommendedName>
        <fullName evidence="2">AB hydrolase-1 domain-containing protein</fullName>
    </recommendedName>
</protein>
<organism evidence="3 4">
    <name type="scientific">Mycena citricolor</name>
    <dbReference type="NCBI Taxonomy" id="2018698"/>
    <lineage>
        <taxon>Eukaryota</taxon>
        <taxon>Fungi</taxon>
        <taxon>Dikarya</taxon>
        <taxon>Basidiomycota</taxon>
        <taxon>Agaricomycotina</taxon>
        <taxon>Agaricomycetes</taxon>
        <taxon>Agaricomycetidae</taxon>
        <taxon>Agaricales</taxon>
        <taxon>Marasmiineae</taxon>
        <taxon>Mycenaceae</taxon>
        <taxon>Mycena</taxon>
    </lineage>
</organism>
<keyword evidence="1" id="KW-1133">Transmembrane helix</keyword>
<dbReference type="InterPro" id="IPR000073">
    <property type="entry name" value="AB_hydrolase_1"/>
</dbReference>
<evidence type="ECO:0000313" key="3">
    <source>
        <dbReference type="EMBL" id="CAK5284370.1"/>
    </source>
</evidence>
<dbReference type="Proteomes" id="UP001295794">
    <property type="component" value="Unassembled WGS sequence"/>
</dbReference>
<reference evidence="3" key="1">
    <citation type="submission" date="2023-11" db="EMBL/GenBank/DDBJ databases">
        <authorList>
            <person name="De Vega J J."/>
            <person name="De Vega J J."/>
        </authorList>
    </citation>
    <scope>NUCLEOTIDE SEQUENCE</scope>
</reference>
<evidence type="ECO:0000259" key="2">
    <source>
        <dbReference type="Pfam" id="PF12697"/>
    </source>
</evidence>
<dbReference type="GO" id="GO:0047372">
    <property type="term" value="F:monoacylglycerol lipase activity"/>
    <property type="evidence" value="ECO:0007669"/>
    <property type="project" value="TreeGrafter"/>
</dbReference>
<dbReference type="GO" id="GO:0005789">
    <property type="term" value="C:endoplasmic reticulum membrane"/>
    <property type="evidence" value="ECO:0007669"/>
    <property type="project" value="TreeGrafter"/>
</dbReference>
<dbReference type="Gene3D" id="3.40.50.1820">
    <property type="entry name" value="alpha/beta hydrolase"/>
    <property type="match status" value="1"/>
</dbReference>